<evidence type="ECO:0000259" key="2">
    <source>
        <dbReference type="Pfam" id="PF01590"/>
    </source>
</evidence>
<name>A0AAD9VGV2_ACRCE</name>
<sequence length="402" mass="45011">MSSPSRQVGNRRLPPLPSGSRQSPSNIRVSSGNGYDASAASVKASKGHALHRSQNNHSGHISHIDLNANFGDGPFRPALGQGKALPGNAQDVDEESVRNYLRANPSFLEDYVMKYVDQERLERWLIRKTRKLKNKGSKKNVNSVEHENNKQSDPHRPSLSKWKFCVHSDKKKMLEELTNDIHQSPNKQKVLMELANCIASGKAILAMQILSRYTWWMQQGRRTSSNINIETGTTIAAYVAHTQRPLRTNEVLGDERFPGGIGLEDSTAQSVLCQPIVQSNGELIGECSSNQFVVNSYLVWGGISLYYAEVNISRYCQHGYSYYEDYELCTNSGRCRQDVIVPCGQQDKFPKSKGVAGHVATTGETLNITDAYHDERFNRQIDIQTGYTTNTLLCMPIFIRGK</sequence>
<dbReference type="Pfam" id="PF01590">
    <property type="entry name" value="GAF"/>
    <property type="match status" value="1"/>
</dbReference>
<dbReference type="Proteomes" id="UP001249851">
    <property type="component" value="Unassembled WGS sequence"/>
</dbReference>
<dbReference type="InterPro" id="IPR029016">
    <property type="entry name" value="GAF-like_dom_sf"/>
</dbReference>
<feature type="compositionally biased region" description="Basic and acidic residues" evidence="1">
    <location>
        <begin position="144"/>
        <end position="156"/>
    </location>
</feature>
<feature type="compositionally biased region" description="Polar residues" evidence="1">
    <location>
        <begin position="19"/>
        <end position="33"/>
    </location>
</feature>
<evidence type="ECO:0000313" key="3">
    <source>
        <dbReference type="EMBL" id="KAK2574083.1"/>
    </source>
</evidence>
<proteinExistence type="predicted"/>
<reference evidence="3" key="1">
    <citation type="journal article" date="2023" name="G3 (Bethesda)">
        <title>Whole genome assembly and annotation of the endangered Caribbean coral Acropora cervicornis.</title>
        <authorList>
            <person name="Selwyn J.D."/>
            <person name="Vollmer S.V."/>
        </authorList>
    </citation>
    <scope>NUCLEOTIDE SEQUENCE</scope>
    <source>
        <strain evidence="3">K2</strain>
    </source>
</reference>
<evidence type="ECO:0000256" key="1">
    <source>
        <dbReference type="SAM" id="MobiDB-lite"/>
    </source>
</evidence>
<protein>
    <submittedName>
        <fullName evidence="3">cAMP and cAMP-inhibited cGMP 3</fullName>
    </submittedName>
</protein>
<gene>
    <name evidence="3" type="ORF">P5673_000209</name>
</gene>
<reference evidence="3" key="2">
    <citation type="journal article" date="2023" name="Science">
        <title>Genomic signatures of disease resistance in endangered staghorn corals.</title>
        <authorList>
            <person name="Vollmer S.V."/>
            <person name="Selwyn J.D."/>
            <person name="Despard B.A."/>
            <person name="Roesel C.L."/>
        </authorList>
    </citation>
    <scope>NUCLEOTIDE SEQUENCE</scope>
    <source>
        <strain evidence="3">K2</strain>
    </source>
</reference>
<dbReference type="SUPFAM" id="SSF55781">
    <property type="entry name" value="GAF domain-like"/>
    <property type="match status" value="2"/>
</dbReference>
<dbReference type="AlphaFoldDB" id="A0AAD9VGV2"/>
<keyword evidence="4" id="KW-1185">Reference proteome</keyword>
<organism evidence="3 4">
    <name type="scientific">Acropora cervicornis</name>
    <name type="common">Staghorn coral</name>
    <dbReference type="NCBI Taxonomy" id="6130"/>
    <lineage>
        <taxon>Eukaryota</taxon>
        <taxon>Metazoa</taxon>
        <taxon>Cnidaria</taxon>
        <taxon>Anthozoa</taxon>
        <taxon>Hexacorallia</taxon>
        <taxon>Scleractinia</taxon>
        <taxon>Astrocoeniina</taxon>
        <taxon>Acroporidae</taxon>
        <taxon>Acropora</taxon>
    </lineage>
</organism>
<feature type="domain" description="GAF" evidence="2">
    <location>
        <begin position="344"/>
        <end position="402"/>
    </location>
</feature>
<dbReference type="Gene3D" id="3.30.450.40">
    <property type="match status" value="2"/>
</dbReference>
<dbReference type="EMBL" id="JARQWQ010000001">
    <property type="protein sequence ID" value="KAK2574083.1"/>
    <property type="molecule type" value="Genomic_DNA"/>
</dbReference>
<dbReference type="InterPro" id="IPR003018">
    <property type="entry name" value="GAF"/>
</dbReference>
<evidence type="ECO:0000313" key="4">
    <source>
        <dbReference type="Proteomes" id="UP001249851"/>
    </source>
</evidence>
<feature type="region of interest" description="Disordered" evidence="1">
    <location>
        <begin position="135"/>
        <end position="159"/>
    </location>
</feature>
<feature type="region of interest" description="Disordered" evidence="1">
    <location>
        <begin position="1"/>
        <end position="65"/>
    </location>
</feature>
<comment type="caution">
    <text evidence="3">The sequence shown here is derived from an EMBL/GenBank/DDBJ whole genome shotgun (WGS) entry which is preliminary data.</text>
</comment>
<accession>A0AAD9VGV2</accession>